<protein>
    <submittedName>
        <fullName evidence="1">Uncharacterized protein</fullName>
    </submittedName>
</protein>
<evidence type="ECO:0000313" key="1">
    <source>
        <dbReference type="EMBL" id="ADY35557.1"/>
    </source>
</evidence>
<keyword evidence="2" id="KW-1185">Reference proteome</keyword>
<accession>F0R3Y2</accession>
<sequence length="40" mass="4737">MVFENEYILPLPMQLSSKAVSYILKLPSKYIFVWKVIYLA</sequence>
<dbReference type="HOGENOM" id="CLU_3285233_0_0_10"/>
<gene>
    <name evidence="1" type="ordered locus">Bacsa_0968</name>
</gene>
<proteinExistence type="predicted"/>
<organism evidence="1 2">
    <name type="scientific">Phocaeicola salanitronis (strain DSM 18170 / JCM 13657 / CCUG 60908 / BL78)</name>
    <name type="common">Bacteroides salanitronis</name>
    <dbReference type="NCBI Taxonomy" id="667015"/>
    <lineage>
        <taxon>Bacteria</taxon>
        <taxon>Pseudomonadati</taxon>
        <taxon>Bacteroidota</taxon>
        <taxon>Bacteroidia</taxon>
        <taxon>Bacteroidales</taxon>
        <taxon>Bacteroidaceae</taxon>
        <taxon>Phocaeicola</taxon>
    </lineage>
</organism>
<dbReference type="AlphaFoldDB" id="F0R3Y2"/>
<name>F0R3Y2_PHOSB</name>
<dbReference type="KEGG" id="bsa:Bacsa_0968"/>
<dbReference type="EMBL" id="CP002530">
    <property type="protein sequence ID" value="ADY35557.1"/>
    <property type="molecule type" value="Genomic_DNA"/>
</dbReference>
<dbReference type="Proteomes" id="UP000007486">
    <property type="component" value="Chromosome"/>
</dbReference>
<reference evidence="1 2" key="1">
    <citation type="journal article" date="2011" name="Stand. Genomic Sci.">
        <title>Complete genome sequence of Bacteroides salanitronis type strain (BL78).</title>
        <authorList>
            <person name="Gronow S."/>
            <person name="Held B."/>
            <person name="Lucas S."/>
            <person name="Lapidus A."/>
            <person name="Del Rio T.G."/>
            <person name="Nolan M."/>
            <person name="Tice H."/>
            <person name="Deshpande S."/>
            <person name="Cheng J.F."/>
            <person name="Pitluck S."/>
            <person name="Liolios K."/>
            <person name="Pagani I."/>
            <person name="Ivanova N."/>
            <person name="Mavromatis K."/>
            <person name="Pati A."/>
            <person name="Tapia R."/>
            <person name="Han C."/>
            <person name="Goodwin L."/>
            <person name="Chen A."/>
            <person name="Palaniappan K."/>
            <person name="Land M."/>
            <person name="Hauser L."/>
            <person name="Chang Y.J."/>
            <person name="Jeffries C.D."/>
            <person name="Brambilla E.M."/>
            <person name="Rohde M."/>
            <person name="Goker M."/>
            <person name="Detter J.C."/>
            <person name="Woyke T."/>
            <person name="Bristow J."/>
            <person name="Markowitz V."/>
            <person name="Hugenholtz P."/>
            <person name="Kyrpides N.C."/>
            <person name="Klenk H.P."/>
            <person name="Eisen J.A."/>
        </authorList>
    </citation>
    <scope>NUCLEOTIDE SEQUENCE [LARGE SCALE GENOMIC DNA]</scope>
    <source>
        <strain evidence="1 2">DSM 18170</strain>
    </source>
</reference>
<evidence type="ECO:0000313" key="2">
    <source>
        <dbReference type="Proteomes" id="UP000007486"/>
    </source>
</evidence>